<proteinExistence type="predicted"/>
<dbReference type="Pfam" id="PF00027">
    <property type="entry name" value="cNMP_binding"/>
    <property type="match status" value="1"/>
</dbReference>
<dbReference type="Pfam" id="PF00916">
    <property type="entry name" value="Sulfate_transp"/>
    <property type="match status" value="1"/>
</dbReference>
<dbReference type="Proteomes" id="UP000693970">
    <property type="component" value="Unassembled WGS sequence"/>
</dbReference>
<dbReference type="CDD" id="cd00038">
    <property type="entry name" value="CAP_ED"/>
    <property type="match status" value="1"/>
</dbReference>
<feature type="compositionally biased region" description="Polar residues" evidence="5">
    <location>
        <begin position="311"/>
        <end position="322"/>
    </location>
</feature>
<evidence type="ECO:0000256" key="3">
    <source>
        <dbReference type="ARBA" id="ARBA00022989"/>
    </source>
</evidence>
<gene>
    <name evidence="9" type="ORF">IV203_025213</name>
    <name evidence="10" type="ORF">IV203_038802</name>
</gene>
<evidence type="ECO:0000259" key="7">
    <source>
        <dbReference type="PROSITE" id="PS50042"/>
    </source>
</evidence>
<evidence type="ECO:0000256" key="6">
    <source>
        <dbReference type="SAM" id="Phobius"/>
    </source>
</evidence>
<evidence type="ECO:0000313" key="11">
    <source>
        <dbReference type="Proteomes" id="UP000693970"/>
    </source>
</evidence>
<keyword evidence="3 6" id="KW-1133">Transmembrane helix</keyword>
<feature type="region of interest" description="Disordered" evidence="5">
    <location>
        <begin position="1"/>
        <end position="48"/>
    </location>
</feature>
<evidence type="ECO:0000313" key="9">
    <source>
        <dbReference type="EMBL" id="KAG7362329.1"/>
    </source>
</evidence>
<comment type="caution">
    <text evidence="9">The sequence shown here is derived from an EMBL/GenBank/DDBJ whole genome shotgun (WGS) entry which is preliminary data.</text>
</comment>
<dbReference type="Pfam" id="PF01740">
    <property type="entry name" value="STAS"/>
    <property type="match status" value="1"/>
</dbReference>
<dbReference type="PANTHER" id="PTHR43310:SF4">
    <property type="entry name" value="AFR304WP"/>
    <property type="match status" value="1"/>
</dbReference>
<dbReference type="InterPro" id="IPR052706">
    <property type="entry name" value="Membrane-Transporter-like"/>
</dbReference>
<feature type="compositionally biased region" description="Polar residues" evidence="5">
    <location>
        <begin position="1"/>
        <end position="19"/>
    </location>
</feature>
<dbReference type="InterPro" id="IPR002645">
    <property type="entry name" value="STAS_dom"/>
</dbReference>
<feature type="domain" description="STAS" evidence="8">
    <location>
        <begin position="842"/>
        <end position="919"/>
    </location>
</feature>
<feature type="transmembrane region" description="Helical" evidence="6">
    <location>
        <begin position="490"/>
        <end position="513"/>
    </location>
</feature>
<reference evidence="9" key="2">
    <citation type="submission" date="2021-04" db="EMBL/GenBank/DDBJ databases">
        <authorList>
            <person name="Podell S."/>
        </authorList>
    </citation>
    <scope>NUCLEOTIDE SEQUENCE</scope>
    <source>
        <strain evidence="9">Hildebrandi</strain>
    </source>
</reference>
<dbReference type="PANTHER" id="PTHR43310">
    <property type="entry name" value="SULFATE TRANSPORTER YBAR-RELATED"/>
    <property type="match status" value="1"/>
</dbReference>
<dbReference type="OrthoDB" id="409725at2759"/>
<feature type="compositionally biased region" description="Low complexity" evidence="5">
    <location>
        <begin position="206"/>
        <end position="216"/>
    </location>
</feature>
<feature type="compositionally biased region" description="Acidic residues" evidence="5">
    <location>
        <begin position="196"/>
        <end position="205"/>
    </location>
</feature>
<keyword evidence="11" id="KW-1185">Reference proteome</keyword>
<keyword evidence="4 6" id="KW-0472">Membrane</keyword>
<dbReference type="EMBL" id="JAGRRH010000009">
    <property type="protein sequence ID" value="KAG7365598.1"/>
    <property type="molecule type" value="Genomic_DNA"/>
</dbReference>
<feature type="transmembrane region" description="Helical" evidence="6">
    <location>
        <begin position="402"/>
        <end position="420"/>
    </location>
</feature>
<dbReference type="EMBL" id="JAGRRH010000011">
    <property type="protein sequence ID" value="KAG7362329.1"/>
    <property type="molecule type" value="Genomic_DNA"/>
</dbReference>
<dbReference type="InterPro" id="IPR011547">
    <property type="entry name" value="SLC26A/SulP_dom"/>
</dbReference>
<dbReference type="GO" id="GO:0016020">
    <property type="term" value="C:membrane"/>
    <property type="evidence" value="ECO:0007669"/>
    <property type="project" value="UniProtKB-SubCell"/>
</dbReference>
<comment type="subcellular location">
    <subcellularLocation>
        <location evidence="1">Membrane</location>
        <topology evidence="1">Multi-pass membrane protein</topology>
    </subcellularLocation>
</comment>
<dbReference type="PROSITE" id="PS50801">
    <property type="entry name" value="STAS"/>
    <property type="match status" value="1"/>
</dbReference>
<feature type="transmembrane region" description="Helical" evidence="6">
    <location>
        <begin position="738"/>
        <end position="756"/>
    </location>
</feature>
<evidence type="ECO:0000259" key="8">
    <source>
        <dbReference type="PROSITE" id="PS50801"/>
    </source>
</evidence>
<evidence type="ECO:0000256" key="4">
    <source>
        <dbReference type="ARBA" id="ARBA00023136"/>
    </source>
</evidence>
<protein>
    <submittedName>
        <fullName evidence="9">Cyclic nucleotide-binding protein</fullName>
    </submittedName>
</protein>
<evidence type="ECO:0000256" key="2">
    <source>
        <dbReference type="ARBA" id="ARBA00022692"/>
    </source>
</evidence>
<feature type="domain" description="Cyclic nucleotide-binding" evidence="7">
    <location>
        <begin position="1064"/>
        <end position="1152"/>
    </location>
</feature>
<evidence type="ECO:0000256" key="5">
    <source>
        <dbReference type="SAM" id="MobiDB-lite"/>
    </source>
</evidence>
<feature type="transmembrane region" description="Helical" evidence="6">
    <location>
        <begin position="533"/>
        <end position="552"/>
    </location>
</feature>
<feature type="transmembrane region" description="Helical" evidence="6">
    <location>
        <begin position="343"/>
        <end position="365"/>
    </location>
</feature>
<dbReference type="AlphaFoldDB" id="A0A9K3LH52"/>
<feature type="transmembrane region" description="Helical" evidence="6">
    <location>
        <begin position="642"/>
        <end position="662"/>
    </location>
</feature>
<evidence type="ECO:0000313" key="10">
    <source>
        <dbReference type="EMBL" id="KAG7365598.1"/>
    </source>
</evidence>
<reference evidence="9" key="1">
    <citation type="journal article" date="2021" name="Sci. Rep.">
        <title>Diploid genomic architecture of Nitzschia inconspicua, an elite biomass production diatom.</title>
        <authorList>
            <person name="Oliver A."/>
            <person name="Podell S."/>
            <person name="Pinowska A."/>
            <person name="Traller J.C."/>
            <person name="Smith S.R."/>
            <person name="McClure R."/>
            <person name="Beliaev A."/>
            <person name="Bohutskyi P."/>
            <person name="Hill E.A."/>
            <person name="Rabines A."/>
            <person name="Zheng H."/>
            <person name="Allen L.Z."/>
            <person name="Kuo A."/>
            <person name="Grigoriev I.V."/>
            <person name="Allen A.E."/>
            <person name="Hazlebeck D."/>
            <person name="Allen E.E."/>
        </authorList>
    </citation>
    <scope>NUCLEOTIDE SEQUENCE</scope>
    <source>
        <strain evidence="9">Hildebrandi</strain>
    </source>
</reference>
<feature type="transmembrane region" description="Helical" evidence="6">
    <location>
        <begin position="564"/>
        <end position="588"/>
    </location>
</feature>
<feature type="transmembrane region" description="Helical" evidence="6">
    <location>
        <begin position="706"/>
        <end position="726"/>
    </location>
</feature>
<name>A0A9K3LH52_9STRA</name>
<feature type="transmembrane region" description="Helical" evidence="6">
    <location>
        <begin position="768"/>
        <end position="799"/>
    </location>
</feature>
<feature type="region of interest" description="Disordered" evidence="5">
    <location>
        <begin position="196"/>
        <end position="218"/>
    </location>
</feature>
<dbReference type="CDD" id="cd07042">
    <property type="entry name" value="STAS_SulP_like_sulfate_transporter"/>
    <property type="match status" value="1"/>
</dbReference>
<accession>A0A9K3LH52</accession>
<dbReference type="InterPro" id="IPR000595">
    <property type="entry name" value="cNMP-bd_dom"/>
</dbReference>
<sequence>MASPNPRSSMPETSNLSKSPNHYYHHHHNPHMRSNSITSSGGGGRDRLRRGSVQLMHDINVQQFPYPHGESSLPNSPIPTASPLSLLSTLLSGNTEQQQQPLPSSKNDTEDAVDATTTTFTTTTTTTTSVPGYDTHDPSTADVAFSHTTDGTVLEANSVSKRRVARELLNMSEMRHTRSIVDPRWNVDRIGDFDYGSDTDDDDDNNNNNNSNTEDNGGIFERWLFNNEINDQDVPHNEEQQKLLQDVDDNNDYDEYCDDKDHGIYGAISDPPGVPKLDHSVSYDRRSFSLRQEVGLSGVDSGHGGGAVSVPSSARPSIKTSVSTKRRSEVGGWISSVVQQVSAVAVVALLNMMMAIPFGASYFPIGWKADDVITMDAGSAGTHGDTGDDVNGKFPLPGKQALGLRMFLFATMVAQLVFAFKSKFHNAVGLQMVENVPFLHALANTVIARQGYGADALSTLFFLFGLSSVIVGMVFYLLGRLQLGKIVYFFPNHVLVGCIGGIGVFIVFTSMEVTTNTTFSLNMDGIMNLIDNFQLLWIVLVFDATLRMLTWITEDKDGRPRYQLLSPIFYIMITPIFYLGLLVAGISVEEARDRGYFFPATDNGGSSGDNASFFDPHLWDIFHVIDVRSISWMAVLESTGTMIALAAFSLIHVPINIPAFAISTDVETDMNAELIAHGYSNALSGVFGGLQNYMTYSNSVLYAKTGGKGLISSLVIVVFTAGLFVVGPSMCDFLPRCLAGTLLLHIGIDLVLEGVYDSIGQYDYLEYAGIWLITIVMTVWGMTAALIAGIVSALSTYAVQSINYHNPIRQILSASSLRSSAWTRCAGARAILENEKTGRARILIFQLNGHLFFGNVAQLTDTIKDVLREKSHEGDLPIVVILDFTLVVGMDSSAAHAITKLKKIIHRLFHVEISIFVTGSDRGGFPCEYALSEALAGERNNHPNDEKNDTILSVEGDNAPCEPPTKGYELASKILNTQLDGRVCESLDEALRFAEDILIARKNPQFLASSSSSLLDDGGIGSTINLTVDEERFRANKYLKDLLEYPDDTSQASSTFLTRSIDMLVSMMTREEYKQDNILWEQGADSTSLKIIVSGELLSIIDETGASEVVVRGNVVGELGLVQPGMKRLTTLICTSPKAILYSLDRDDWTRLKRNHPQVASLIDGLVIRYLAHRVQHVSNRYFHTTLPV</sequence>
<feature type="region of interest" description="Disordered" evidence="5">
    <location>
        <begin position="300"/>
        <end position="322"/>
    </location>
</feature>
<organism evidence="9 11">
    <name type="scientific">Nitzschia inconspicua</name>
    <dbReference type="NCBI Taxonomy" id="303405"/>
    <lineage>
        <taxon>Eukaryota</taxon>
        <taxon>Sar</taxon>
        <taxon>Stramenopiles</taxon>
        <taxon>Ochrophyta</taxon>
        <taxon>Bacillariophyta</taxon>
        <taxon>Bacillariophyceae</taxon>
        <taxon>Bacillariophycidae</taxon>
        <taxon>Bacillariales</taxon>
        <taxon>Bacillariaceae</taxon>
        <taxon>Nitzschia</taxon>
    </lineage>
</organism>
<keyword evidence="2 6" id="KW-0812">Transmembrane</keyword>
<evidence type="ECO:0000256" key="1">
    <source>
        <dbReference type="ARBA" id="ARBA00004141"/>
    </source>
</evidence>
<dbReference type="PROSITE" id="PS50042">
    <property type="entry name" value="CNMP_BINDING_3"/>
    <property type="match status" value="1"/>
</dbReference>
<feature type="transmembrane region" description="Helical" evidence="6">
    <location>
        <begin position="459"/>
        <end position="478"/>
    </location>
</feature>